<keyword evidence="1" id="KW-0808">Transferase</keyword>
<proteinExistence type="predicted"/>
<protein>
    <submittedName>
        <fullName evidence="1">Glycosyltransferase family 4 protein</fullName>
    </submittedName>
</protein>
<feature type="non-terminal residue" evidence="1">
    <location>
        <position position="1"/>
    </location>
</feature>
<dbReference type="Proteomes" id="UP000547674">
    <property type="component" value="Unassembled WGS sequence"/>
</dbReference>
<dbReference type="GO" id="GO:0016740">
    <property type="term" value="F:transferase activity"/>
    <property type="evidence" value="ECO:0007669"/>
    <property type="project" value="UniProtKB-KW"/>
</dbReference>
<dbReference type="Gene3D" id="3.40.50.2000">
    <property type="entry name" value="Glycogen Phosphorylase B"/>
    <property type="match status" value="1"/>
</dbReference>
<evidence type="ECO:0000313" key="1">
    <source>
        <dbReference type="EMBL" id="NNF06796.1"/>
    </source>
</evidence>
<accession>A0A7Y2E7V0</accession>
<dbReference type="EMBL" id="JABDJR010000335">
    <property type="protein sequence ID" value="NNF06796.1"/>
    <property type="molecule type" value="Genomic_DNA"/>
</dbReference>
<reference evidence="1 2" key="1">
    <citation type="submission" date="2020-03" db="EMBL/GenBank/DDBJ databases">
        <title>Metabolic flexibility allows generalist bacteria to become dominant in a frequently disturbed ecosystem.</title>
        <authorList>
            <person name="Chen Y.-J."/>
            <person name="Leung P.M."/>
            <person name="Bay S.K."/>
            <person name="Hugenholtz P."/>
            <person name="Kessler A.J."/>
            <person name="Shelley G."/>
            <person name="Waite D.W."/>
            <person name="Cook P.L."/>
            <person name="Greening C."/>
        </authorList>
    </citation>
    <scope>NUCLEOTIDE SEQUENCE [LARGE SCALE GENOMIC DNA]</scope>
    <source>
        <strain evidence="1">SS_bin_28</strain>
    </source>
</reference>
<sequence>AANYPEAKFIMVGGQSGAEPDVFEQARDTAAKLPNVEFCGAVPAVEPYLDKATILLNTSRMEGFPTTFLEAWVRGIPTVSYFDPDGLTAKHGMGIIGTDQKSIMEGVGRILEDENLRGTMGAIGRQYVMDHHTPDVVAERVLKVMEQAIEKARKA</sequence>
<comment type="caution">
    <text evidence="1">The sequence shown here is derived from an EMBL/GenBank/DDBJ whole genome shotgun (WGS) entry which is preliminary data.</text>
</comment>
<dbReference type="CDD" id="cd03801">
    <property type="entry name" value="GT4_PimA-like"/>
    <property type="match status" value="1"/>
</dbReference>
<organism evidence="1 2">
    <name type="scientific">Eiseniibacteriota bacterium</name>
    <dbReference type="NCBI Taxonomy" id="2212470"/>
    <lineage>
        <taxon>Bacteria</taxon>
        <taxon>Candidatus Eiseniibacteriota</taxon>
    </lineage>
</organism>
<dbReference type="AlphaFoldDB" id="A0A7Y2E7V0"/>
<dbReference type="Pfam" id="PF13692">
    <property type="entry name" value="Glyco_trans_1_4"/>
    <property type="match status" value="1"/>
</dbReference>
<name>A0A7Y2E7V0_UNCEI</name>
<evidence type="ECO:0000313" key="2">
    <source>
        <dbReference type="Proteomes" id="UP000547674"/>
    </source>
</evidence>
<gene>
    <name evidence="1" type="ORF">HKN21_08545</name>
</gene>
<dbReference type="PANTHER" id="PTHR12526">
    <property type="entry name" value="GLYCOSYLTRANSFERASE"/>
    <property type="match status" value="1"/>
</dbReference>
<dbReference type="SUPFAM" id="SSF53756">
    <property type="entry name" value="UDP-Glycosyltransferase/glycogen phosphorylase"/>
    <property type="match status" value="1"/>
</dbReference>